<name>A0A4Q9ME60_9APHY</name>
<dbReference type="Proteomes" id="UP000292957">
    <property type="component" value="Unassembled WGS sequence"/>
</dbReference>
<evidence type="ECO:0000256" key="1">
    <source>
        <dbReference type="SAM" id="MobiDB-lite"/>
    </source>
</evidence>
<dbReference type="OrthoDB" id="2753572at2759"/>
<organism evidence="2">
    <name type="scientific">Dichomitus squalens</name>
    <dbReference type="NCBI Taxonomy" id="114155"/>
    <lineage>
        <taxon>Eukaryota</taxon>
        <taxon>Fungi</taxon>
        <taxon>Dikarya</taxon>
        <taxon>Basidiomycota</taxon>
        <taxon>Agaricomycotina</taxon>
        <taxon>Agaricomycetes</taxon>
        <taxon>Polyporales</taxon>
        <taxon>Polyporaceae</taxon>
        <taxon>Dichomitus</taxon>
    </lineage>
</organism>
<protein>
    <submittedName>
        <fullName evidence="2">Uncharacterized protein</fullName>
    </submittedName>
</protein>
<sequence>MTATASNSTPVLSESVPLRSSTPDAEVVLGPCSSLPFDDGEGSSDTGVTPSSATGGSSASTTAKSSSAVPNTEKPKLPLHKYVWGAVIPPWLDPLHVDVDDPKKLPLCWYGIEFLPDLVFKFTERVGLAAYLKYDCVHMKAGDLDIFRTWANFTTWFEMKTGLRLDLTLVWGHDVHIMTFFSNHELSRITDQMWRHACNLLDNMEVPDEFQLKWYLDRRLATPPVQ</sequence>
<proteinExistence type="predicted"/>
<feature type="region of interest" description="Disordered" evidence="1">
    <location>
        <begin position="1"/>
        <end position="73"/>
    </location>
</feature>
<accession>A0A4Q9ME60</accession>
<reference evidence="2" key="1">
    <citation type="submission" date="2019-01" db="EMBL/GenBank/DDBJ databases">
        <title>Draft genome sequences of three monokaryotic isolates of the white-rot basidiomycete fungus Dichomitus squalens.</title>
        <authorList>
            <consortium name="DOE Joint Genome Institute"/>
            <person name="Lopez S.C."/>
            <person name="Andreopoulos B."/>
            <person name="Pangilinan J."/>
            <person name="Lipzen A."/>
            <person name="Riley R."/>
            <person name="Ahrendt S."/>
            <person name="Ng V."/>
            <person name="Barry K."/>
            <person name="Daum C."/>
            <person name="Grigoriev I.V."/>
            <person name="Hilden K.S."/>
            <person name="Makela M.R."/>
            <person name="de Vries R.P."/>
        </authorList>
    </citation>
    <scope>NUCLEOTIDE SEQUENCE [LARGE SCALE GENOMIC DNA]</scope>
    <source>
        <strain evidence="2">OM18370.1</strain>
    </source>
</reference>
<gene>
    <name evidence="2" type="ORF">BD311DRAFT_741086</name>
</gene>
<feature type="compositionally biased region" description="Low complexity" evidence="1">
    <location>
        <begin position="46"/>
        <end position="68"/>
    </location>
</feature>
<feature type="compositionally biased region" description="Polar residues" evidence="1">
    <location>
        <begin position="1"/>
        <end position="23"/>
    </location>
</feature>
<evidence type="ECO:0000313" key="2">
    <source>
        <dbReference type="EMBL" id="TBU25605.1"/>
    </source>
</evidence>
<dbReference type="AlphaFoldDB" id="A0A4Q9ME60"/>
<dbReference type="EMBL" id="ML143458">
    <property type="protein sequence ID" value="TBU25605.1"/>
    <property type="molecule type" value="Genomic_DNA"/>
</dbReference>